<dbReference type="Proteomes" id="UP000024404">
    <property type="component" value="Unassembled WGS sequence"/>
</dbReference>
<proteinExistence type="predicted"/>
<dbReference type="EMBL" id="CMVM020000248">
    <property type="status" value="NOT_ANNOTATED_CDS"/>
    <property type="molecule type" value="Genomic_DNA"/>
</dbReference>
<reference evidence="2" key="1">
    <citation type="submission" date="2013-10" db="EMBL/GenBank/DDBJ databases">
        <title>Genome sequencing of Onchocerca volvulus.</title>
        <authorList>
            <person name="Cotton J."/>
            <person name="Tsai J."/>
            <person name="Stanley E."/>
            <person name="Tracey A."/>
            <person name="Holroyd N."/>
            <person name="Lustigman S."/>
            <person name="Berriman M."/>
        </authorList>
    </citation>
    <scope>NUCLEOTIDE SEQUENCE</scope>
</reference>
<evidence type="ECO:0000313" key="2">
    <source>
        <dbReference type="Proteomes" id="UP000024404"/>
    </source>
</evidence>
<dbReference type="EnsemblMetazoa" id="OVOC8462.2">
    <property type="protein sequence ID" value="OVOC8462.2"/>
    <property type="gene ID" value="WBGene00245271"/>
</dbReference>
<accession>A0A8R1U0C1</accession>
<dbReference type="EnsemblMetazoa" id="OVOC8462.1">
    <property type="protein sequence ID" value="OVOC8462.1"/>
    <property type="gene ID" value="WBGene00245271"/>
</dbReference>
<keyword evidence="2" id="KW-1185">Reference proteome</keyword>
<sequence>AYSRQKCICKGICEKSSRKHRRVNLSAVNTKKVHASNQMLTSTSNHRHKAGCRCIVSGLRHRNSPKYDVVKCRNSGRRHILRKYRNDRSNGVRHYLICHSHSNNRNHSTGLHHICYCKHY</sequence>
<dbReference type="AlphaFoldDB" id="A0A8R1U0C1"/>
<organism evidence="1 2">
    <name type="scientific">Onchocerca volvulus</name>
    <dbReference type="NCBI Taxonomy" id="6282"/>
    <lineage>
        <taxon>Eukaryota</taxon>
        <taxon>Metazoa</taxon>
        <taxon>Ecdysozoa</taxon>
        <taxon>Nematoda</taxon>
        <taxon>Chromadorea</taxon>
        <taxon>Rhabditida</taxon>
        <taxon>Spirurina</taxon>
        <taxon>Spiruromorpha</taxon>
        <taxon>Filarioidea</taxon>
        <taxon>Onchocercidae</taxon>
        <taxon>Onchocerca</taxon>
    </lineage>
</organism>
<reference evidence="1" key="2">
    <citation type="submission" date="2022-06" db="UniProtKB">
        <authorList>
            <consortium name="EnsemblMetazoa"/>
        </authorList>
    </citation>
    <scope>IDENTIFICATION</scope>
</reference>
<name>A0A8R1U0C1_ONCVO</name>
<evidence type="ECO:0000313" key="1">
    <source>
        <dbReference type="EnsemblMetazoa" id="OVOC8462.1"/>
    </source>
</evidence>
<protein>
    <submittedName>
        <fullName evidence="1">Uncharacterized protein</fullName>
    </submittedName>
</protein>